<evidence type="ECO:0000256" key="1">
    <source>
        <dbReference type="SAM" id="MobiDB-lite"/>
    </source>
</evidence>
<evidence type="ECO:0000313" key="3">
    <source>
        <dbReference type="Proteomes" id="UP000532247"/>
    </source>
</evidence>
<comment type="caution">
    <text evidence="2">The sequence shown here is derived from an EMBL/GenBank/DDBJ whole genome shotgun (WGS) entry which is preliminary data.</text>
</comment>
<name>A0A7Y4B8G9_VIBAL</name>
<proteinExistence type="predicted"/>
<organism evidence="2 3">
    <name type="scientific">Vibrio alginolyticus</name>
    <dbReference type="NCBI Taxonomy" id="663"/>
    <lineage>
        <taxon>Bacteria</taxon>
        <taxon>Pseudomonadati</taxon>
        <taxon>Pseudomonadota</taxon>
        <taxon>Gammaproteobacteria</taxon>
        <taxon>Vibrionales</taxon>
        <taxon>Vibrionaceae</taxon>
        <taxon>Vibrio</taxon>
    </lineage>
</organism>
<dbReference type="AlphaFoldDB" id="A0A7Y4B8G9"/>
<gene>
    <name evidence="2" type="ORF">F0254_26615</name>
</gene>
<accession>A0A7Y4B8G9</accession>
<dbReference type="EMBL" id="VTYF01000065">
    <property type="protein sequence ID" value="NOI12339.1"/>
    <property type="molecule type" value="Genomic_DNA"/>
</dbReference>
<sequence>MELRAFIKESIKDIMGGVHDAQLEIEYGEVVPKSSTKLSVIETGLTSIQAIDFEVSVNVVENAGSEAKLNVVAAVVNGGVKGNSSNSSGHTATLSFKVPVKMPVHNQSKSDTE</sequence>
<reference evidence="2 3" key="1">
    <citation type="submission" date="2019-09" db="EMBL/GenBank/DDBJ databases">
        <title>Draft genome sequencing and comparative genomics of hatchery-associated Vibrios.</title>
        <authorList>
            <person name="Kehlet-Delgado H."/>
            <person name="Mueller R.S."/>
        </authorList>
    </citation>
    <scope>NUCLEOTIDE SEQUENCE [LARGE SCALE GENOMIC DNA]</scope>
    <source>
        <strain evidence="2 3">081416A</strain>
    </source>
</reference>
<dbReference type="Proteomes" id="UP000532247">
    <property type="component" value="Unassembled WGS sequence"/>
</dbReference>
<evidence type="ECO:0000313" key="2">
    <source>
        <dbReference type="EMBL" id="NOI12339.1"/>
    </source>
</evidence>
<feature type="region of interest" description="Disordered" evidence="1">
    <location>
        <begin position="82"/>
        <end position="113"/>
    </location>
</feature>
<protein>
    <submittedName>
        <fullName evidence="2">Uncharacterized protein</fullName>
    </submittedName>
</protein>
<dbReference type="RefSeq" id="WP_104979332.1">
    <property type="nucleotide sequence ID" value="NZ_AP023187.1"/>
</dbReference>